<dbReference type="KEGG" id="beq:BEWA_006470"/>
<keyword evidence="4 7" id="KW-0747">Spliceosome</keyword>
<feature type="compositionally biased region" description="Polar residues" evidence="8">
    <location>
        <begin position="1"/>
        <end position="10"/>
    </location>
</feature>
<evidence type="ECO:0000256" key="8">
    <source>
        <dbReference type="SAM" id="MobiDB-lite"/>
    </source>
</evidence>
<keyword evidence="6 7" id="KW-0539">Nucleus</keyword>
<dbReference type="InterPro" id="IPR021715">
    <property type="entry name" value="Slu7_dom"/>
</dbReference>
<dbReference type="PANTHER" id="PTHR12942:SF2">
    <property type="entry name" value="PRE-MRNA-SPLICING FACTOR SLU7"/>
    <property type="match status" value="1"/>
</dbReference>
<evidence type="ECO:0000256" key="5">
    <source>
        <dbReference type="ARBA" id="ARBA00023187"/>
    </source>
</evidence>
<dbReference type="STRING" id="1537102.L0B150"/>
<dbReference type="GeneID" id="15805419"/>
<evidence type="ECO:0000313" key="10">
    <source>
        <dbReference type="EMBL" id="AFZ81238.1"/>
    </source>
</evidence>
<reference evidence="10 11" key="1">
    <citation type="journal article" date="2012" name="BMC Genomics">
        <title>Comparative genomic analysis and phylogenetic position of Theileria equi.</title>
        <authorList>
            <person name="Kappmeyer L.S."/>
            <person name="Thiagarajan M."/>
            <person name="Herndon D.R."/>
            <person name="Ramsay J.D."/>
            <person name="Caler E."/>
            <person name="Djikeng A."/>
            <person name="Gillespie J.J."/>
            <person name="Lau A.O."/>
            <person name="Roalson E.H."/>
            <person name="Silva J.C."/>
            <person name="Silva M.G."/>
            <person name="Suarez C.E."/>
            <person name="Ueti M.W."/>
            <person name="Nene V.M."/>
            <person name="Mealey R.H."/>
            <person name="Knowles D.P."/>
            <person name="Brayton K.A."/>
        </authorList>
    </citation>
    <scope>NUCLEOTIDE SEQUENCE [LARGE SCALE GENOMIC DNA]</scope>
    <source>
        <strain evidence="10 11">WA</strain>
    </source>
</reference>
<dbReference type="Proteomes" id="UP000031512">
    <property type="component" value="Chromosome 3"/>
</dbReference>
<dbReference type="RefSeq" id="XP_004830904.1">
    <property type="nucleotide sequence ID" value="XM_004830847.1"/>
</dbReference>
<evidence type="ECO:0000259" key="9">
    <source>
        <dbReference type="Pfam" id="PF11708"/>
    </source>
</evidence>
<organism evidence="10 11">
    <name type="scientific">Theileria equi strain WA</name>
    <dbReference type="NCBI Taxonomy" id="1537102"/>
    <lineage>
        <taxon>Eukaryota</taxon>
        <taxon>Sar</taxon>
        <taxon>Alveolata</taxon>
        <taxon>Apicomplexa</taxon>
        <taxon>Aconoidasida</taxon>
        <taxon>Piroplasmida</taxon>
        <taxon>Theileriidae</taxon>
        <taxon>Theileria</taxon>
    </lineage>
</organism>
<protein>
    <recommendedName>
        <fullName evidence="7">Pre-mRNA-splicing factor SLU7</fullName>
    </recommendedName>
</protein>
<dbReference type="Pfam" id="PF11708">
    <property type="entry name" value="Slu7"/>
    <property type="match status" value="1"/>
</dbReference>
<evidence type="ECO:0000256" key="3">
    <source>
        <dbReference type="ARBA" id="ARBA00022664"/>
    </source>
</evidence>
<evidence type="ECO:0000256" key="4">
    <source>
        <dbReference type="ARBA" id="ARBA00022728"/>
    </source>
</evidence>
<dbReference type="PANTHER" id="PTHR12942">
    <property type="entry name" value="STEP II SPLICING FACTOR SLU7"/>
    <property type="match status" value="1"/>
</dbReference>
<evidence type="ECO:0000256" key="7">
    <source>
        <dbReference type="RuleBase" id="RU367071"/>
    </source>
</evidence>
<dbReference type="VEuPathDB" id="PiroplasmaDB:BEWA_006470"/>
<evidence type="ECO:0000256" key="6">
    <source>
        <dbReference type="ARBA" id="ARBA00023242"/>
    </source>
</evidence>
<dbReference type="InterPro" id="IPR039974">
    <property type="entry name" value="Splicing_factor_SLU7"/>
</dbReference>
<evidence type="ECO:0000313" key="11">
    <source>
        <dbReference type="Proteomes" id="UP000031512"/>
    </source>
</evidence>
<comment type="similarity">
    <text evidence="2 7">Belongs to the SLU7 family.</text>
</comment>
<comment type="subunit">
    <text evidence="7">Associated with the spliceosome.</text>
</comment>
<keyword evidence="11" id="KW-1185">Reference proteome</keyword>
<comment type="function">
    <text evidence="7">Involved in pre-mRNA splicing.</text>
</comment>
<dbReference type="GO" id="GO:0000398">
    <property type="term" value="P:mRNA splicing, via spliceosome"/>
    <property type="evidence" value="ECO:0007669"/>
    <property type="project" value="UniProtKB-UniRule"/>
</dbReference>
<feature type="compositionally biased region" description="Acidic residues" evidence="8">
    <location>
        <begin position="172"/>
        <end position="181"/>
    </location>
</feature>
<dbReference type="EMBL" id="CP001670">
    <property type="protein sequence ID" value="AFZ81238.1"/>
    <property type="molecule type" value="Genomic_DNA"/>
</dbReference>
<dbReference type="GO" id="GO:0030628">
    <property type="term" value="F:pre-mRNA 3'-splice site binding"/>
    <property type="evidence" value="ECO:0007669"/>
    <property type="project" value="UniProtKB-UniRule"/>
</dbReference>
<comment type="subcellular location">
    <subcellularLocation>
        <location evidence="1 7">Nucleus</location>
    </subcellularLocation>
</comment>
<dbReference type="eggNOG" id="KOG2560">
    <property type="taxonomic scope" value="Eukaryota"/>
</dbReference>
<keyword evidence="3 7" id="KW-0507">mRNA processing</keyword>
<accession>L0B150</accession>
<dbReference type="OrthoDB" id="249612at2759"/>
<sequence>MTSFSSNSSAKPGAEGAAVKNSSKDESGSDINPHIPQYISKAPWYLNSTPGLKHQRHRESIKASIDTWHRRGVKSEVAIKYRKGACENCGAITHDSKSCVERPRKKGAKYTNADICPDEYIVKEENLGYDASRDRWAGFDPDSHKVIVDEYQDIEKERAKRKMSKLSGNNGGDDDSSDSDSDGIKMGEFGESDATFGTKDSNTRTTTRNLRIREDTAKYLINLDLDSAFYDPKSRSMRGDPLIGLKNAHQHSFRGDNVYFNSEETYKPKELEVFAWETHKKGVNLHSVANPTELEFMYKKSKDEQKERLEKRRGELIEQYKAGEYLENFKELQHLSKVSSSDIVHSDKRTVEYDEESILGHSQVWGSHYDRENGSWGYKCCLSTERFSKCTA</sequence>
<feature type="region of interest" description="Disordered" evidence="8">
    <location>
        <begin position="1"/>
        <end position="35"/>
    </location>
</feature>
<evidence type="ECO:0000256" key="1">
    <source>
        <dbReference type="ARBA" id="ARBA00004123"/>
    </source>
</evidence>
<evidence type="ECO:0000256" key="2">
    <source>
        <dbReference type="ARBA" id="ARBA00007203"/>
    </source>
</evidence>
<dbReference type="AlphaFoldDB" id="L0B150"/>
<gene>
    <name evidence="10" type="ORF">BEWA_006470</name>
</gene>
<proteinExistence type="inferred from homology"/>
<dbReference type="GO" id="GO:0005681">
    <property type="term" value="C:spliceosomal complex"/>
    <property type="evidence" value="ECO:0007669"/>
    <property type="project" value="UniProtKB-UniRule"/>
</dbReference>
<feature type="domain" description="Pre-mRNA-splicing factor SLU7" evidence="9">
    <location>
        <begin position="127"/>
        <end position="367"/>
    </location>
</feature>
<name>L0B150_THEEQ</name>
<keyword evidence="5 7" id="KW-0508">mRNA splicing</keyword>
<feature type="region of interest" description="Disordered" evidence="8">
    <location>
        <begin position="159"/>
        <end position="209"/>
    </location>
</feature>